<dbReference type="InterPro" id="IPR050276">
    <property type="entry name" value="MshD_Acetyltransferase"/>
</dbReference>
<evidence type="ECO:0000259" key="1">
    <source>
        <dbReference type="PROSITE" id="PS51186"/>
    </source>
</evidence>
<evidence type="ECO:0000313" key="2">
    <source>
        <dbReference type="EMBL" id="SEQ40775.1"/>
    </source>
</evidence>
<reference evidence="3" key="1">
    <citation type="submission" date="2016-10" db="EMBL/GenBank/DDBJ databases">
        <authorList>
            <person name="Varghese N."/>
            <person name="Submissions S."/>
        </authorList>
    </citation>
    <scope>NUCLEOTIDE SEQUENCE [LARGE SCALE GENOMIC DNA]</scope>
    <source>
        <strain evidence="3">DSM 24740</strain>
    </source>
</reference>
<organism evidence="2 3">
    <name type="scientific">Neolewinella agarilytica</name>
    <dbReference type="NCBI Taxonomy" id="478744"/>
    <lineage>
        <taxon>Bacteria</taxon>
        <taxon>Pseudomonadati</taxon>
        <taxon>Bacteroidota</taxon>
        <taxon>Saprospiria</taxon>
        <taxon>Saprospirales</taxon>
        <taxon>Lewinellaceae</taxon>
        <taxon>Neolewinella</taxon>
    </lineage>
</organism>
<dbReference type="GO" id="GO:0016747">
    <property type="term" value="F:acyltransferase activity, transferring groups other than amino-acyl groups"/>
    <property type="evidence" value="ECO:0007669"/>
    <property type="project" value="InterPro"/>
</dbReference>
<dbReference type="PROSITE" id="PS51186">
    <property type="entry name" value="GNAT"/>
    <property type="match status" value="1"/>
</dbReference>
<dbReference type="InterPro" id="IPR000182">
    <property type="entry name" value="GNAT_dom"/>
</dbReference>
<dbReference type="OrthoDB" id="5292888at2"/>
<dbReference type="InParanoid" id="A0A1H9FS65"/>
<protein>
    <submittedName>
        <fullName evidence="2">Ribosomal protein S18 acetylase RimI</fullName>
    </submittedName>
</protein>
<dbReference type="EMBL" id="FOFB01000009">
    <property type="protein sequence ID" value="SEQ40775.1"/>
    <property type="molecule type" value="Genomic_DNA"/>
</dbReference>
<keyword evidence="3" id="KW-1185">Reference proteome</keyword>
<sequence>MPDQLSLRHANPADVAGIANLHAQSWQLTYRGTFSDDYLDHEAPAERLATWTERFATPNPEMLVTVAEKEGSIVGFYCTFLHYSEDGHMLDNLHVRPGLQGHGIGPKLMRDAAERVSQHDPDGTIFLWVLTDNEGAIRFYERHGGRRGRTQQLVLAGNKVEAIMMSWPVKKLLELR</sequence>
<dbReference type="FunCoup" id="A0A1H9FS65">
    <property type="interactions" value="2"/>
</dbReference>
<keyword evidence="2" id="KW-0689">Ribosomal protein</keyword>
<dbReference type="GO" id="GO:0005840">
    <property type="term" value="C:ribosome"/>
    <property type="evidence" value="ECO:0007669"/>
    <property type="project" value="UniProtKB-KW"/>
</dbReference>
<dbReference type="InterPro" id="IPR016181">
    <property type="entry name" value="Acyl_CoA_acyltransferase"/>
</dbReference>
<evidence type="ECO:0000313" key="3">
    <source>
        <dbReference type="Proteomes" id="UP000199021"/>
    </source>
</evidence>
<dbReference type="PANTHER" id="PTHR43617:SF38">
    <property type="entry name" value="N-ACETYLTRANSFERASE DOMAIN-CONTAINING PROTEIN"/>
    <property type="match status" value="1"/>
</dbReference>
<dbReference type="PANTHER" id="PTHR43617">
    <property type="entry name" value="L-AMINO ACID N-ACETYLTRANSFERASE"/>
    <property type="match status" value="1"/>
</dbReference>
<proteinExistence type="predicted"/>
<dbReference type="CDD" id="cd04301">
    <property type="entry name" value="NAT_SF"/>
    <property type="match status" value="1"/>
</dbReference>
<dbReference type="RefSeq" id="WP_090167849.1">
    <property type="nucleotide sequence ID" value="NZ_FOFB01000009.1"/>
</dbReference>
<dbReference type="SUPFAM" id="SSF55729">
    <property type="entry name" value="Acyl-CoA N-acyltransferases (Nat)"/>
    <property type="match status" value="1"/>
</dbReference>
<feature type="domain" description="N-acetyltransferase" evidence="1">
    <location>
        <begin position="5"/>
        <end position="170"/>
    </location>
</feature>
<keyword evidence="2" id="KW-0687">Ribonucleoprotein</keyword>
<gene>
    <name evidence="2" type="ORF">SAMN05444359_10982</name>
</gene>
<dbReference type="Pfam" id="PF00583">
    <property type="entry name" value="Acetyltransf_1"/>
    <property type="match status" value="1"/>
</dbReference>
<dbReference type="AlphaFoldDB" id="A0A1H9FS65"/>
<dbReference type="Proteomes" id="UP000199021">
    <property type="component" value="Unassembled WGS sequence"/>
</dbReference>
<accession>A0A1H9FS65</accession>
<dbReference type="Gene3D" id="3.40.630.30">
    <property type="match status" value="1"/>
</dbReference>
<name>A0A1H9FS65_9BACT</name>